<keyword evidence="4" id="KW-1185">Reference proteome</keyword>
<dbReference type="EMBL" id="JANARS010000003">
    <property type="protein sequence ID" value="MCP3421911.1"/>
    <property type="molecule type" value="Genomic_DNA"/>
</dbReference>
<organism evidence="3 4">
    <name type="scientific">Nocardioides pinisoli</name>
    <dbReference type="NCBI Taxonomy" id="2950279"/>
    <lineage>
        <taxon>Bacteria</taxon>
        <taxon>Bacillati</taxon>
        <taxon>Actinomycetota</taxon>
        <taxon>Actinomycetes</taxon>
        <taxon>Propionibacteriales</taxon>
        <taxon>Nocardioidaceae</taxon>
        <taxon>Nocardioides</taxon>
    </lineage>
</organism>
<keyword evidence="2" id="KW-1133">Transmembrane helix</keyword>
<feature type="region of interest" description="Disordered" evidence="1">
    <location>
        <begin position="1"/>
        <end position="24"/>
    </location>
</feature>
<sequence length="243" mass="24880">MNSTAAGIAPASTTPAGTAERAAPTTRIRPFGATLAAAGLVLGAAGNTAQAVMTQLLGGRPETIDDMVALATESPTLVTAMSVTGTVALPLMALGFIAAARLLARQARRTGRIAGTLLVLGMWGFLGLQLTGLVQIRALVDGEAGLAAATWMQSLQEDTLLGALFALPFMAGTVLGMLVLTIGLLVRGAGVPRWIPGAWLVFIVLDFTIGAVGPVDPHWLYLLGAVGLAHHVLKDGARAWTNA</sequence>
<keyword evidence="2" id="KW-0812">Transmembrane</keyword>
<feature type="transmembrane region" description="Helical" evidence="2">
    <location>
        <begin position="160"/>
        <end position="186"/>
    </location>
</feature>
<reference evidence="3 4" key="1">
    <citation type="submission" date="2022-06" db="EMBL/GenBank/DDBJ databases">
        <authorList>
            <person name="So Y."/>
        </authorList>
    </citation>
    <scope>NUCLEOTIDE SEQUENCE [LARGE SCALE GENOMIC DNA]</scope>
    <source>
        <strain evidence="3 4">STR3</strain>
    </source>
</reference>
<feature type="transmembrane region" description="Helical" evidence="2">
    <location>
        <begin position="31"/>
        <end position="57"/>
    </location>
</feature>
<feature type="transmembrane region" description="Helical" evidence="2">
    <location>
        <begin position="77"/>
        <end position="104"/>
    </location>
</feature>
<evidence type="ECO:0000256" key="2">
    <source>
        <dbReference type="SAM" id="Phobius"/>
    </source>
</evidence>
<proteinExistence type="predicted"/>
<evidence type="ECO:0008006" key="5">
    <source>
        <dbReference type="Google" id="ProtNLM"/>
    </source>
</evidence>
<feature type="transmembrane region" description="Helical" evidence="2">
    <location>
        <begin position="198"/>
        <end position="215"/>
    </location>
</feature>
<evidence type="ECO:0000313" key="3">
    <source>
        <dbReference type="EMBL" id="MCP3421911.1"/>
    </source>
</evidence>
<dbReference type="RefSeq" id="WP_254181120.1">
    <property type="nucleotide sequence ID" value="NZ_JANARS010000003.1"/>
</dbReference>
<evidence type="ECO:0000313" key="4">
    <source>
        <dbReference type="Proteomes" id="UP001204524"/>
    </source>
</evidence>
<protein>
    <recommendedName>
        <fullName evidence="5">DUF4386 family protein</fullName>
    </recommendedName>
</protein>
<accession>A0ABT1KZ74</accession>
<dbReference type="Proteomes" id="UP001204524">
    <property type="component" value="Unassembled WGS sequence"/>
</dbReference>
<gene>
    <name evidence="3" type="ORF">NCI01_08905</name>
</gene>
<keyword evidence="2" id="KW-0472">Membrane</keyword>
<name>A0ABT1KZ74_9ACTN</name>
<feature type="transmembrane region" description="Helical" evidence="2">
    <location>
        <begin position="116"/>
        <end position="140"/>
    </location>
</feature>
<comment type="caution">
    <text evidence="3">The sequence shown here is derived from an EMBL/GenBank/DDBJ whole genome shotgun (WGS) entry which is preliminary data.</text>
</comment>
<evidence type="ECO:0000256" key="1">
    <source>
        <dbReference type="SAM" id="MobiDB-lite"/>
    </source>
</evidence>
<feature type="compositionally biased region" description="Polar residues" evidence="1">
    <location>
        <begin position="1"/>
        <end position="16"/>
    </location>
</feature>